<accession>A0A484MJG5</accession>
<proteinExistence type="predicted"/>
<sequence length="88" mass="9921">MYNIPELRRSPHSAVGIGKESNPGLASSSTLLLYKNTQLPPFFTKSFNYFFYFVALSEENTLVLSIWCEVAGANHIPRQKISKISIKL</sequence>
<dbReference type="Proteomes" id="UP000595140">
    <property type="component" value="Unassembled WGS sequence"/>
</dbReference>
<dbReference type="EMBL" id="OOIL02003603">
    <property type="protein sequence ID" value="VFQ88659.1"/>
    <property type="molecule type" value="Genomic_DNA"/>
</dbReference>
<dbReference type="AlphaFoldDB" id="A0A484MJG5"/>
<evidence type="ECO:0000313" key="1">
    <source>
        <dbReference type="EMBL" id="VFQ88659.1"/>
    </source>
</evidence>
<reference evidence="1 2" key="1">
    <citation type="submission" date="2018-04" db="EMBL/GenBank/DDBJ databases">
        <authorList>
            <person name="Vogel A."/>
        </authorList>
    </citation>
    <scope>NUCLEOTIDE SEQUENCE [LARGE SCALE GENOMIC DNA]</scope>
</reference>
<protein>
    <submittedName>
        <fullName evidence="1">Uncharacterized protein</fullName>
    </submittedName>
</protein>
<evidence type="ECO:0000313" key="2">
    <source>
        <dbReference type="Proteomes" id="UP000595140"/>
    </source>
</evidence>
<keyword evidence="2" id="KW-1185">Reference proteome</keyword>
<organism evidence="1 2">
    <name type="scientific">Cuscuta campestris</name>
    <dbReference type="NCBI Taxonomy" id="132261"/>
    <lineage>
        <taxon>Eukaryota</taxon>
        <taxon>Viridiplantae</taxon>
        <taxon>Streptophyta</taxon>
        <taxon>Embryophyta</taxon>
        <taxon>Tracheophyta</taxon>
        <taxon>Spermatophyta</taxon>
        <taxon>Magnoliopsida</taxon>
        <taxon>eudicotyledons</taxon>
        <taxon>Gunneridae</taxon>
        <taxon>Pentapetalae</taxon>
        <taxon>asterids</taxon>
        <taxon>lamiids</taxon>
        <taxon>Solanales</taxon>
        <taxon>Convolvulaceae</taxon>
        <taxon>Cuscuteae</taxon>
        <taxon>Cuscuta</taxon>
        <taxon>Cuscuta subgen. Grammica</taxon>
        <taxon>Cuscuta sect. Cleistogrammica</taxon>
    </lineage>
</organism>
<gene>
    <name evidence="1" type="ORF">CCAM_LOCUS30435</name>
</gene>
<name>A0A484MJG5_9ASTE</name>